<sequence>MTTQQTVHRASYRAPEVLDDNHSTTEEEAETQPVDSPITEEPEDSHSPTQNPPTRQINPEEAAPVNDKPPPDPPNYPVPTPNPQPQIPFVLPPPPLPPPSPPGPPSINIMSGATNKGPKLAPPSVFTSDC</sequence>
<dbReference type="EMBL" id="KL197727">
    <property type="protein sequence ID" value="KDQ54718.1"/>
    <property type="molecule type" value="Genomic_DNA"/>
</dbReference>
<feature type="compositionally biased region" description="Polar residues" evidence="1">
    <location>
        <begin position="47"/>
        <end position="57"/>
    </location>
</feature>
<dbReference type="InParanoid" id="A0A067PIH8"/>
<evidence type="ECO:0000313" key="3">
    <source>
        <dbReference type="Proteomes" id="UP000027265"/>
    </source>
</evidence>
<dbReference type="Proteomes" id="UP000027265">
    <property type="component" value="Unassembled WGS sequence"/>
</dbReference>
<accession>A0A067PIH8</accession>
<name>A0A067PIH8_9AGAM</name>
<dbReference type="AlphaFoldDB" id="A0A067PIH8"/>
<protein>
    <submittedName>
        <fullName evidence="2">Uncharacterized protein</fullName>
    </submittedName>
</protein>
<feature type="compositionally biased region" description="Pro residues" evidence="1">
    <location>
        <begin position="67"/>
        <end position="105"/>
    </location>
</feature>
<feature type="region of interest" description="Disordered" evidence="1">
    <location>
        <begin position="1"/>
        <end position="130"/>
    </location>
</feature>
<dbReference type="HOGENOM" id="CLU_1938476_0_0_1"/>
<proteinExistence type="predicted"/>
<evidence type="ECO:0000256" key="1">
    <source>
        <dbReference type="SAM" id="MobiDB-lite"/>
    </source>
</evidence>
<organism evidence="2 3">
    <name type="scientific">Jaapia argillacea MUCL 33604</name>
    <dbReference type="NCBI Taxonomy" id="933084"/>
    <lineage>
        <taxon>Eukaryota</taxon>
        <taxon>Fungi</taxon>
        <taxon>Dikarya</taxon>
        <taxon>Basidiomycota</taxon>
        <taxon>Agaricomycotina</taxon>
        <taxon>Agaricomycetes</taxon>
        <taxon>Agaricomycetidae</taxon>
        <taxon>Jaapiales</taxon>
        <taxon>Jaapiaceae</taxon>
        <taxon>Jaapia</taxon>
    </lineage>
</organism>
<evidence type="ECO:0000313" key="2">
    <source>
        <dbReference type="EMBL" id="KDQ54718.1"/>
    </source>
</evidence>
<gene>
    <name evidence="2" type="ORF">JAAARDRAFT_196135</name>
</gene>
<keyword evidence="3" id="KW-1185">Reference proteome</keyword>
<reference evidence="3" key="1">
    <citation type="journal article" date="2014" name="Proc. Natl. Acad. Sci. U.S.A.">
        <title>Extensive sampling of basidiomycete genomes demonstrates inadequacy of the white-rot/brown-rot paradigm for wood decay fungi.</title>
        <authorList>
            <person name="Riley R."/>
            <person name="Salamov A.A."/>
            <person name="Brown D.W."/>
            <person name="Nagy L.G."/>
            <person name="Floudas D."/>
            <person name="Held B.W."/>
            <person name="Levasseur A."/>
            <person name="Lombard V."/>
            <person name="Morin E."/>
            <person name="Otillar R."/>
            <person name="Lindquist E.A."/>
            <person name="Sun H."/>
            <person name="LaButti K.M."/>
            <person name="Schmutz J."/>
            <person name="Jabbour D."/>
            <person name="Luo H."/>
            <person name="Baker S.E."/>
            <person name="Pisabarro A.G."/>
            <person name="Walton J.D."/>
            <person name="Blanchette R.A."/>
            <person name="Henrissat B."/>
            <person name="Martin F."/>
            <person name="Cullen D."/>
            <person name="Hibbett D.S."/>
            <person name="Grigoriev I.V."/>
        </authorList>
    </citation>
    <scope>NUCLEOTIDE SEQUENCE [LARGE SCALE GENOMIC DNA]</scope>
    <source>
        <strain evidence="3">MUCL 33604</strain>
    </source>
</reference>